<feature type="transmembrane region" description="Helical" evidence="6">
    <location>
        <begin position="160"/>
        <end position="180"/>
    </location>
</feature>
<evidence type="ECO:0000256" key="1">
    <source>
        <dbReference type="ARBA" id="ARBA00004651"/>
    </source>
</evidence>
<feature type="transmembrane region" description="Helical" evidence="6">
    <location>
        <begin position="255"/>
        <end position="274"/>
    </location>
</feature>
<keyword evidence="4 6" id="KW-1133">Transmembrane helix</keyword>
<evidence type="ECO:0000313" key="8">
    <source>
        <dbReference type="EMBL" id="OGF80384.1"/>
    </source>
</evidence>
<feature type="transmembrane region" description="Helical" evidence="6">
    <location>
        <begin position="280"/>
        <end position="297"/>
    </location>
</feature>
<feature type="transmembrane region" description="Helical" evidence="6">
    <location>
        <begin position="21"/>
        <end position="42"/>
    </location>
</feature>
<evidence type="ECO:0000256" key="3">
    <source>
        <dbReference type="ARBA" id="ARBA00022692"/>
    </source>
</evidence>
<dbReference type="EMBL" id="MFHS01000048">
    <property type="protein sequence ID" value="OGF80384.1"/>
    <property type="molecule type" value="Genomic_DNA"/>
</dbReference>
<evidence type="ECO:0000259" key="7">
    <source>
        <dbReference type="Pfam" id="PF00892"/>
    </source>
</evidence>
<keyword evidence="2" id="KW-1003">Cell membrane</keyword>
<evidence type="ECO:0000256" key="5">
    <source>
        <dbReference type="ARBA" id="ARBA00023136"/>
    </source>
</evidence>
<feature type="domain" description="EamA" evidence="7">
    <location>
        <begin position="162"/>
        <end position="297"/>
    </location>
</feature>
<evidence type="ECO:0000256" key="6">
    <source>
        <dbReference type="SAM" id="Phobius"/>
    </source>
</evidence>
<feature type="transmembrane region" description="Helical" evidence="6">
    <location>
        <begin position="224"/>
        <end position="243"/>
    </location>
</feature>
<keyword evidence="3 6" id="KW-0812">Transmembrane</keyword>
<dbReference type="InterPro" id="IPR037185">
    <property type="entry name" value="EmrE-like"/>
</dbReference>
<reference evidence="8 9" key="1">
    <citation type="journal article" date="2016" name="Nat. Commun.">
        <title>Thousands of microbial genomes shed light on interconnected biogeochemical processes in an aquifer system.</title>
        <authorList>
            <person name="Anantharaman K."/>
            <person name="Brown C.T."/>
            <person name="Hug L.A."/>
            <person name="Sharon I."/>
            <person name="Castelle C.J."/>
            <person name="Probst A.J."/>
            <person name="Thomas B.C."/>
            <person name="Singh A."/>
            <person name="Wilkins M.J."/>
            <person name="Karaoz U."/>
            <person name="Brodie E.L."/>
            <person name="Williams K.H."/>
            <person name="Hubbard S.S."/>
            <person name="Banfield J.F."/>
        </authorList>
    </citation>
    <scope>NUCLEOTIDE SEQUENCE [LARGE SCALE GENOMIC DNA]</scope>
</reference>
<feature type="transmembrane region" description="Helical" evidence="6">
    <location>
        <begin position="192"/>
        <end position="212"/>
    </location>
</feature>
<dbReference type="Pfam" id="PF00892">
    <property type="entry name" value="EamA"/>
    <property type="match status" value="2"/>
</dbReference>
<feature type="domain" description="EamA" evidence="7">
    <location>
        <begin position="19"/>
        <end position="153"/>
    </location>
</feature>
<evidence type="ECO:0000256" key="2">
    <source>
        <dbReference type="ARBA" id="ARBA00022475"/>
    </source>
</evidence>
<comment type="subcellular location">
    <subcellularLocation>
        <location evidence="1">Cell membrane</location>
        <topology evidence="1">Multi-pass membrane protein</topology>
    </subcellularLocation>
</comment>
<name>A0A1F5WXL7_9BACT</name>
<feature type="transmembrane region" description="Helical" evidence="6">
    <location>
        <begin position="136"/>
        <end position="154"/>
    </location>
</feature>
<proteinExistence type="predicted"/>
<evidence type="ECO:0000256" key="4">
    <source>
        <dbReference type="ARBA" id="ARBA00022989"/>
    </source>
</evidence>
<feature type="transmembrane region" description="Helical" evidence="6">
    <location>
        <begin position="109"/>
        <end position="129"/>
    </location>
</feature>
<dbReference type="GO" id="GO:0005886">
    <property type="term" value="C:plasma membrane"/>
    <property type="evidence" value="ECO:0007669"/>
    <property type="project" value="UniProtKB-SubCell"/>
</dbReference>
<dbReference type="PANTHER" id="PTHR32322:SF18">
    <property type="entry name" value="S-ADENOSYLMETHIONINE_S-ADENOSYLHOMOCYSTEINE TRANSPORTER"/>
    <property type="match status" value="1"/>
</dbReference>
<dbReference type="SUPFAM" id="SSF103481">
    <property type="entry name" value="Multidrug resistance efflux transporter EmrE"/>
    <property type="match status" value="2"/>
</dbReference>
<dbReference type="InterPro" id="IPR050638">
    <property type="entry name" value="AA-Vitamin_Transporters"/>
</dbReference>
<dbReference type="Proteomes" id="UP000178299">
    <property type="component" value="Unassembled WGS sequence"/>
</dbReference>
<dbReference type="PANTHER" id="PTHR32322">
    <property type="entry name" value="INNER MEMBRANE TRANSPORTER"/>
    <property type="match status" value="1"/>
</dbReference>
<evidence type="ECO:0000313" key="9">
    <source>
        <dbReference type="Proteomes" id="UP000178299"/>
    </source>
</evidence>
<dbReference type="AlphaFoldDB" id="A0A1F5WXL7"/>
<gene>
    <name evidence="8" type="ORF">A2W48_00675</name>
</gene>
<feature type="transmembrane region" description="Helical" evidence="6">
    <location>
        <begin position="80"/>
        <end position="103"/>
    </location>
</feature>
<feature type="transmembrane region" description="Helical" evidence="6">
    <location>
        <begin position="48"/>
        <end position="68"/>
    </location>
</feature>
<sequence>MNMNKKWTTVEMPLSEDRKGEIYIFLSSVAWSFFPVITVLSYRTLPGLVSLGWSTFFATVFFAVLVGIRKKWKELINPVLWKYIFFIALFIGVLYYLFLFLGLEKTTPGNAAIIALFEICTSYTFFSLYRRERMSFEHTLGVVFMLLGALIVLVKDFSGFNLGDVFVLLATFFPPIGNLFQQKARLIASSESIMFLRSAVSIPIVFMLAYLFNEHATRSDVRISLAYLLINGVLLLGLSKILWIESIHRISVTKANALSSISPLLTLLIAWALLSQVPTVWQLASLAPFIFGVLLLTDNVRLKETKAYVTRNT</sequence>
<protein>
    <recommendedName>
        <fullName evidence="7">EamA domain-containing protein</fullName>
    </recommendedName>
</protein>
<organism evidence="8 9">
    <name type="scientific">Candidatus Giovannonibacteria bacterium RIFCSPHIGHO2_12_44_12</name>
    <dbReference type="NCBI Taxonomy" id="1798340"/>
    <lineage>
        <taxon>Bacteria</taxon>
        <taxon>Candidatus Giovannoniibacteriota</taxon>
    </lineage>
</organism>
<accession>A0A1F5WXL7</accession>
<keyword evidence="5 6" id="KW-0472">Membrane</keyword>
<dbReference type="InterPro" id="IPR000620">
    <property type="entry name" value="EamA_dom"/>
</dbReference>
<comment type="caution">
    <text evidence="8">The sequence shown here is derived from an EMBL/GenBank/DDBJ whole genome shotgun (WGS) entry which is preliminary data.</text>
</comment>